<dbReference type="AlphaFoldDB" id="A0A517T9F2"/>
<protein>
    <submittedName>
        <fullName evidence="2">Uncharacterized protein</fullName>
    </submittedName>
</protein>
<dbReference type="EMBL" id="CP036316">
    <property type="protein sequence ID" value="QDT65005.1"/>
    <property type="molecule type" value="Genomic_DNA"/>
</dbReference>
<evidence type="ECO:0000313" key="3">
    <source>
        <dbReference type="Proteomes" id="UP000319976"/>
    </source>
</evidence>
<keyword evidence="3" id="KW-1185">Reference proteome</keyword>
<proteinExistence type="predicted"/>
<accession>A0A517T9F2</accession>
<dbReference type="RefSeq" id="WP_145262640.1">
    <property type="nucleotide sequence ID" value="NZ_CP036316.1"/>
</dbReference>
<gene>
    <name evidence="2" type="ORF">V22_22510</name>
</gene>
<sequence>MSPGVIRLAHQNSKTESRDQSRLSVFLLASQETEIREEKNSTDDVPPLEELSQHPEDASEIWNDYFAKRKPDQESVRRLVLKLHRSKKHEHVIAVINAALINGQPQPWMYEVLALTLELTGADESEVQRALLSRVDFVTADVPNLLISGAYLKRIGADKAALSIYREAADLDPNRTEPYALALKIAEASKDMETLTWAACGLMRTAWGPGSEDLRNQAQNAAAVVLDTLEKQGDASKVQAARQLFTEANSQDLWIRLKWSGESDLDLVVEEPKGTVCSHEVPITASGGYLAHDGFGPTPDRSYELYVCPLAFNATYKIHVRHAWGEVVGKRAQLQIIRGRGTESELVRNMTLPLTGTDTVLRVAISNGRRTEKAVTRSRDSHIGQVPARRGSIHQVIGQLNHEQLKAGQQFQQSIGNQVGAAANAGTGAVGYTPITTVLSEGATLQAQAVVSADRRYVRLTLAPAFTAITEVSTFSLVSGGN</sequence>
<feature type="region of interest" description="Disordered" evidence="1">
    <location>
        <begin position="1"/>
        <end position="54"/>
    </location>
</feature>
<dbReference type="OrthoDB" id="291546at2"/>
<feature type="compositionally biased region" description="Basic and acidic residues" evidence="1">
    <location>
        <begin position="33"/>
        <end position="42"/>
    </location>
</feature>
<evidence type="ECO:0000313" key="2">
    <source>
        <dbReference type="EMBL" id="QDT65005.1"/>
    </source>
</evidence>
<evidence type="ECO:0000256" key="1">
    <source>
        <dbReference type="SAM" id="MobiDB-lite"/>
    </source>
</evidence>
<dbReference type="KEGG" id="chya:V22_22510"/>
<name>A0A517T9F2_9PLAN</name>
<reference evidence="2 3" key="1">
    <citation type="submission" date="2019-02" db="EMBL/GenBank/DDBJ databases">
        <title>Deep-cultivation of Planctomycetes and their phenomic and genomic characterization uncovers novel biology.</title>
        <authorList>
            <person name="Wiegand S."/>
            <person name="Jogler M."/>
            <person name="Boedeker C."/>
            <person name="Pinto D."/>
            <person name="Vollmers J."/>
            <person name="Rivas-Marin E."/>
            <person name="Kohn T."/>
            <person name="Peeters S.H."/>
            <person name="Heuer A."/>
            <person name="Rast P."/>
            <person name="Oberbeckmann S."/>
            <person name="Bunk B."/>
            <person name="Jeske O."/>
            <person name="Meyerdierks A."/>
            <person name="Storesund J.E."/>
            <person name="Kallscheuer N."/>
            <person name="Luecker S."/>
            <person name="Lage O.M."/>
            <person name="Pohl T."/>
            <person name="Merkel B.J."/>
            <person name="Hornburger P."/>
            <person name="Mueller R.-W."/>
            <person name="Bruemmer F."/>
            <person name="Labrenz M."/>
            <person name="Spormann A.M."/>
            <person name="Op den Camp H."/>
            <person name="Overmann J."/>
            <person name="Amann R."/>
            <person name="Jetten M.S.M."/>
            <person name="Mascher T."/>
            <person name="Medema M.H."/>
            <person name="Devos D.P."/>
            <person name="Kaster A.-K."/>
            <person name="Ovreas L."/>
            <person name="Rohde M."/>
            <person name="Galperin M.Y."/>
            <person name="Jogler C."/>
        </authorList>
    </citation>
    <scope>NUCLEOTIDE SEQUENCE [LARGE SCALE GENOMIC DNA]</scope>
    <source>
        <strain evidence="2 3">V22</strain>
    </source>
</reference>
<organism evidence="2 3">
    <name type="scientific">Calycomorphotria hydatis</name>
    <dbReference type="NCBI Taxonomy" id="2528027"/>
    <lineage>
        <taxon>Bacteria</taxon>
        <taxon>Pseudomonadati</taxon>
        <taxon>Planctomycetota</taxon>
        <taxon>Planctomycetia</taxon>
        <taxon>Planctomycetales</taxon>
        <taxon>Planctomycetaceae</taxon>
        <taxon>Calycomorphotria</taxon>
    </lineage>
</organism>
<dbReference type="Proteomes" id="UP000319976">
    <property type="component" value="Chromosome"/>
</dbReference>